<feature type="transmembrane region" description="Helical" evidence="1">
    <location>
        <begin position="126"/>
        <end position="143"/>
    </location>
</feature>
<feature type="transmembrane region" description="Helical" evidence="1">
    <location>
        <begin position="100"/>
        <end position="119"/>
    </location>
</feature>
<feature type="transmembrane region" description="Helical" evidence="1">
    <location>
        <begin position="193"/>
        <end position="216"/>
    </location>
</feature>
<accession>A0ABV6YU84</accession>
<dbReference type="EMBL" id="JBHPBY010000058">
    <property type="protein sequence ID" value="MFC1849761.1"/>
    <property type="molecule type" value="Genomic_DNA"/>
</dbReference>
<name>A0ABV6YU84_UNCC1</name>
<dbReference type="PANTHER" id="PTHR16214:SF3">
    <property type="entry name" value="TRANSMEMBRANE PROTEIN 260"/>
    <property type="match status" value="1"/>
</dbReference>
<dbReference type="InterPro" id="IPR011990">
    <property type="entry name" value="TPR-like_helical_dom_sf"/>
</dbReference>
<feature type="transmembrane region" description="Helical" evidence="1">
    <location>
        <begin position="325"/>
        <end position="346"/>
    </location>
</feature>
<keyword evidence="1" id="KW-1133">Transmembrane helix</keyword>
<keyword evidence="1" id="KW-0472">Membrane</keyword>
<evidence type="ECO:0000313" key="2">
    <source>
        <dbReference type="EMBL" id="MFC1849761.1"/>
    </source>
</evidence>
<dbReference type="SUPFAM" id="SSF48452">
    <property type="entry name" value="TPR-like"/>
    <property type="match status" value="1"/>
</dbReference>
<proteinExistence type="predicted"/>
<feature type="transmembrane region" description="Helical" evidence="1">
    <location>
        <begin position="75"/>
        <end position="94"/>
    </location>
</feature>
<feature type="transmembrane region" description="Helical" evidence="1">
    <location>
        <begin position="155"/>
        <end position="181"/>
    </location>
</feature>
<dbReference type="Pfam" id="PF11028">
    <property type="entry name" value="TMEM260-like"/>
    <property type="match status" value="1"/>
</dbReference>
<comment type="caution">
    <text evidence="2">The sequence shown here is derived from an EMBL/GenBank/DDBJ whole genome shotgun (WGS) entry which is preliminary data.</text>
</comment>
<organism evidence="2 3">
    <name type="scientific">candidate division CSSED10-310 bacterium</name>
    <dbReference type="NCBI Taxonomy" id="2855610"/>
    <lineage>
        <taxon>Bacteria</taxon>
        <taxon>Bacteria division CSSED10-310</taxon>
    </lineage>
</organism>
<dbReference type="Gene3D" id="1.25.40.10">
    <property type="entry name" value="Tetratricopeptide repeat domain"/>
    <property type="match status" value="1"/>
</dbReference>
<evidence type="ECO:0000313" key="3">
    <source>
        <dbReference type="Proteomes" id="UP001594351"/>
    </source>
</evidence>
<dbReference type="InterPro" id="IPR052724">
    <property type="entry name" value="GT117_domain-containing"/>
</dbReference>
<keyword evidence="1" id="KW-0812">Transmembrane</keyword>
<feature type="transmembrane region" description="Helical" evidence="1">
    <location>
        <begin position="272"/>
        <end position="289"/>
    </location>
</feature>
<sequence>MFNKSSTAAMVVFFFLLPLQLYLSTVAPGISEGDSAELIGTAHYLGVAHLGYPFYAVLGKAIGLIVPVGSIAYRINLLSAILMSGTIWLLAHLARKTLQIPFPFIFGILLLSIIEPMWSQATSAEVYALHLFFTILWMAIIIRKNETAPDSGQRSICAAFIVGLALAVHHYTVMWLLPYLLSRLRSPQKRIRFGLAPVSLIVVFFLLGASFFLYIPLRAIHGTPWNWNYADNWHNFMDLLTAASFRSEVMFSLGGDFLWLRLQGYLKQIMDQTGILVILFSFWGFFLLWRKNFSVTLLWLGFIGSDFLFCLFLNEAPLEVTPFGLMTKTILIVLATLAFSNLGILIENRAGRAWYGVFIFLYILYLTSAFFRSWDEIPKRNNFFTHHFSFNAATSLTAGDRLICEKDEIFPFLYSQTVEHDFHQNIILHYLCFPIPNSWYRRYLNDLYPDFRYFQQGRRLDHPTPSSPLLAIITMFKVTPRPVYVTFPDLIQFPHHVRISMQGLLYKLNFLNSATATSAREWTMYRIDDLIPPPSPLLDKYCLALNNTGRLFFNQNKIDLAEKFWLKAHLFDPGYKPVINNLAGLARYKGEAERALFYQHLLAEKQKK</sequence>
<dbReference type="InterPro" id="IPR021280">
    <property type="entry name" value="TMEM260-like"/>
</dbReference>
<feature type="transmembrane region" description="Helical" evidence="1">
    <location>
        <begin position="352"/>
        <end position="371"/>
    </location>
</feature>
<feature type="transmembrane region" description="Helical" evidence="1">
    <location>
        <begin position="49"/>
        <end position="68"/>
    </location>
</feature>
<dbReference type="PANTHER" id="PTHR16214">
    <property type="entry name" value="TRANSMEMBRANE PROTEIN 260"/>
    <property type="match status" value="1"/>
</dbReference>
<reference evidence="2 3" key="1">
    <citation type="submission" date="2024-09" db="EMBL/GenBank/DDBJ databases">
        <title>Laminarin stimulates single cell rates of sulfate reduction while oxygen inhibits transcriptomic activity in coastal marine sediment.</title>
        <authorList>
            <person name="Lindsay M."/>
            <person name="Orcutt B."/>
            <person name="Emerson D."/>
            <person name="Stepanauskas R."/>
            <person name="D'Angelo T."/>
        </authorList>
    </citation>
    <scope>NUCLEOTIDE SEQUENCE [LARGE SCALE GENOMIC DNA]</scope>
    <source>
        <strain evidence="2">SAG AM-311-K15</strain>
    </source>
</reference>
<protein>
    <submittedName>
        <fullName evidence="2">Protein O-mannosyl-transferase family</fullName>
    </submittedName>
</protein>
<evidence type="ECO:0000256" key="1">
    <source>
        <dbReference type="SAM" id="Phobius"/>
    </source>
</evidence>
<feature type="transmembrane region" description="Helical" evidence="1">
    <location>
        <begin position="295"/>
        <end position="313"/>
    </location>
</feature>
<gene>
    <name evidence="2" type="ORF">ACFL27_06090</name>
</gene>
<keyword evidence="3" id="KW-1185">Reference proteome</keyword>
<dbReference type="Proteomes" id="UP001594351">
    <property type="component" value="Unassembled WGS sequence"/>
</dbReference>